<evidence type="ECO:0000313" key="2">
    <source>
        <dbReference type="EMBL" id="KAJ8368521.1"/>
    </source>
</evidence>
<accession>A0A9Q1J5X7</accession>
<name>A0A9Q1J5X7_SYNKA</name>
<dbReference type="AlphaFoldDB" id="A0A9Q1J5X7"/>
<comment type="caution">
    <text evidence="2">The sequence shown here is derived from an EMBL/GenBank/DDBJ whole genome shotgun (WGS) entry which is preliminary data.</text>
</comment>
<sequence>MTTALKCNRNHNKPLRHSENSAVKVRSLTFCRSWQITGNTSELNKAAPGSLLPAAAAVLSVLVGELTGEENGERWTRGRILTSAVQRGAQSPASEAGESRANGGGRNTGRRGRSRL</sequence>
<protein>
    <submittedName>
        <fullName evidence="2">Uncharacterized protein</fullName>
    </submittedName>
</protein>
<gene>
    <name evidence="2" type="ORF">SKAU_G00085490</name>
</gene>
<dbReference type="Proteomes" id="UP001152622">
    <property type="component" value="Chromosome 3"/>
</dbReference>
<reference evidence="2" key="1">
    <citation type="journal article" date="2023" name="Science">
        <title>Genome structures resolve the early diversification of teleost fishes.</title>
        <authorList>
            <person name="Parey E."/>
            <person name="Louis A."/>
            <person name="Montfort J."/>
            <person name="Bouchez O."/>
            <person name="Roques C."/>
            <person name="Iampietro C."/>
            <person name="Lluch J."/>
            <person name="Castinel A."/>
            <person name="Donnadieu C."/>
            <person name="Desvignes T."/>
            <person name="Floi Bucao C."/>
            <person name="Jouanno E."/>
            <person name="Wen M."/>
            <person name="Mejri S."/>
            <person name="Dirks R."/>
            <person name="Jansen H."/>
            <person name="Henkel C."/>
            <person name="Chen W.J."/>
            <person name="Zahm M."/>
            <person name="Cabau C."/>
            <person name="Klopp C."/>
            <person name="Thompson A.W."/>
            <person name="Robinson-Rechavi M."/>
            <person name="Braasch I."/>
            <person name="Lecointre G."/>
            <person name="Bobe J."/>
            <person name="Postlethwait J.H."/>
            <person name="Berthelot C."/>
            <person name="Roest Crollius H."/>
            <person name="Guiguen Y."/>
        </authorList>
    </citation>
    <scope>NUCLEOTIDE SEQUENCE</scope>
    <source>
        <strain evidence="2">WJC10195</strain>
    </source>
</reference>
<organism evidence="2 3">
    <name type="scientific">Synaphobranchus kaupii</name>
    <name type="common">Kaup's arrowtooth eel</name>
    <dbReference type="NCBI Taxonomy" id="118154"/>
    <lineage>
        <taxon>Eukaryota</taxon>
        <taxon>Metazoa</taxon>
        <taxon>Chordata</taxon>
        <taxon>Craniata</taxon>
        <taxon>Vertebrata</taxon>
        <taxon>Euteleostomi</taxon>
        <taxon>Actinopterygii</taxon>
        <taxon>Neopterygii</taxon>
        <taxon>Teleostei</taxon>
        <taxon>Anguilliformes</taxon>
        <taxon>Synaphobranchidae</taxon>
        <taxon>Synaphobranchus</taxon>
    </lineage>
</organism>
<dbReference type="EMBL" id="JAINUF010000003">
    <property type="protein sequence ID" value="KAJ8368521.1"/>
    <property type="molecule type" value="Genomic_DNA"/>
</dbReference>
<evidence type="ECO:0000313" key="3">
    <source>
        <dbReference type="Proteomes" id="UP001152622"/>
    </source>
</evidence>
<keyword evidence="3" id="KW-1185">Reference proteome</keyword>
<feature type="region of interest" description="Disordered" evidence="1">
    <location>
        <begin position="71"/>
        <end position="116"/>
    </location>
</feature>
<feature type="compositionally biased region" description="Polar residues" evidence="1">
    <location>
        <begin position="83"/>
        <end position="93"/>
    </location>
</feature>
<evidence type="ECO:0000256" key="1">
    <source>
        <dbReference type="SAM" id="MobiDB-lite"/>
    </source>
</evidence>
<proteinExistence type="predicted"/>